<accession>A0A6P8IJM4</accession>
<dbReference type="InterPro" id="IPR051707">
    <property type="entry name" value="PI-Interact_SigTrans_Reg"/>
</dbReference>
<feature type="compositionally biased region" description="Polar residues" evidence="1">
    <location>
        <begin position="281"/>
        <end position="298"/>
    </location>
</feature>
<feature type="region of interest" description="Disordered" evidence="1">
    <location>
        <begin position="190"/>
        <end position="210"/>
    </location>
</feature>
<feature type="region of interest" description="Disordered" evidence="1">
    <location>
        <begin position="131"/>
        <end position="158"/>
    </location>
</feature>
<keyword evidence="3" id="KW-1185">Reference proteome</keyword>
<dbReference type="Proteomes" id="UP000515163">
    <property type="component" value="Unplaced"/>
</dbReference>
<dbReference type="GeneID" id="116301912"/>
<dbReference type="PANTHER" id="PTHR14336">
    <property type="entry name" value="TANDEM PH DOMAIN CONTAINING PROTEIN"/>
    <property type="match status" value="1"/>
</dbReference>
<dbReference type="OrthoDB" id="5958366at2759"/>
<dbReference type="Gene3D" id="2.30.29.30">
    <property type="entry name" value="Pleckstrin-homology domain (PH domain)/Phosphotyrosine-binding domain (PTB)"/>
    <property type="match status" value="1"/>
</dbReference>
<proteinExistence type="predicted"/>
<dbReference type="InterPro" id="IPR001849">
    <property type="entry name" value="PH_domain"/>
</dbReference>
<dbReference type="SMART" id="SM00233">
    <property type="entry name" value="PH"/>
    <property type="match status" value="1"/>
</dbReference>
<feature type="region of interest" description="Disordered" evidence="1">
    <location>
        <begin position="281"/>
        <end position="338"/>
    </location>
</feature>
<evidence type="ECO:0000256" key="1">
    <source>
        <dbReference type="SAM" id="MobiDB-lite"/>
    </source>
</evidence>
<feature type="compositionally biased region" description="Acidic residues" evidence="1">
    <location>
        <begin position="305"/>
        <end position="317"/>
    </location>
</feature>
<dbReference type="InParanoid" id="A0A6P8IJM4"/>
<organism evidence="3 4">
    <name type="scientific">Actinia tenebrosa</name>
    <name type="common">Australian red waratah sea anemone</name>
    <dbReference type="NCBI Taxonomy" id="6105"/>
    <lineage>
        <taxon>Eukaryota</taxon>
        <taxon>Metazoa</taxon>
        <taxon>Cnidaria</taxon>
        <taxon>Anthozoa</taxon>
        <taxon>Hexacorallia</taxon>
        <taxon>Actiniaria</taxon>
        <taxon>Actiniidae</taxon>
        <taxon>Actinia</taxon>
    </lineage>
</organism>
<dbReference type="KEGG" id="aten:116301912"/>
<dbReference type="PANTHER" id="PTHR14336:SF15">
    <property type="entry name" value="DUAL ADAPTER FOR PHOSPHOTYROSINE AND 3-PHOSPHOTYROSINE AND 3-PHOSPHOINOSITIDE"/>
    <property type="match status" value="1"/>
</dbReference>
<evidence type="ECO:0000313" key="4">
    <source>
        <dbReference type="RefSeq" id="XP_031566942.1"/>
    </source>
</evidence>
<dbReference type="RefSeq" id="XP_031566942.1">
    <property type="nucleotide sequence ID" value="XM_031711082.1"/>
</dbReference>
<feature type="domain" description="PH" evidence="2">
    <location>
        <begin position="11"/>
        <end position="107"/>
    </location>
</feature>
<sequence length="399" mass="44217">MDSNGSHQNLGLHYEGVLEKAGKRFFEGFRKRWFILEGKDLSYYKAPETTEQNLLGIIDMTRVKSVVPFKMINNSFQINTSTRTYTFTAPSSQSLTEWISVLRQAMQLESFSNKRARSSIRESVSEDGYEVVVSRSSRSDSKASSTSQRSFEDNDVYGDENVYDKIESSGSQSKADNKLEDEAAGSYESVGSFKRKNLQNKNNKPEVSGYGMVARQGSLPRNDQGSGVSEIGAYDVIGGTYEAEVQNEGNLYSQVKKPIASPPFEVTDSLYAEVENAGSIANSVSTGKSSKPNITVSNPMPVLVESDDDEEDEDESDARDTLEVKNNGLSKDPLPPPVGSIYAADEIKSLLQEIDGDVDEKSQEIKQISYKDDLLIPESCENAFSELKKFLVYLEATER</sequence>
<evidence type="ECO:0000313" key="3">
    <source>
        <dbReference type="Proteomes" id="UP000515163"/>
    </source>
</evidence>
<name>A0A6P8IJM4_ACTTE</name>
<dbReference type="AlphaFoldDB" id="A0A6P8IJM4"/>
<reference evidence="4" key="1">
    <citation type="submission" date="2025-08" db="UniProtKB">
        <authorList>
            <consortium name="RefSeq"/>
        </authorList>
    </citation>
    <scope>IDENTIFICATION</scope>
    <source>
        <tissue evidence="4">Tentacle</tissue>
    </source>
</reference>
<dbReference type="PROSITE" id="PS50003">
    <property type="entry name" value="PH_DOMAIN"/>
    <property type="match status" value="1"/>
</dbReference>
<dbReference type="CDD" id="cd00821">
    <property type="entry name" value="PH"/>
    <property type="match status" value="1"/>
</dbReference>
<dbReference type="SUPFAM" id="SSF50729">
    <property type="entry name" value="PH domain-like"/>
    <property type="match status" value="1"/>
</dbReference>
<feature type="compositionally biased region" description="Low complexity" evidence="1">
    <location>
        <begin position="131"/>
        <end position="149"/>
    </location>
</feature>
<dbReference type="Pfam" id="PF00169">
    <property type="entry name" value="PH"/>
    <property type="match status" value="1"/>
</dbReference>
<gene>
    <name evidence="4" type="primary">LOC116301912</name>
</gene>
<protein>
    <submittedName>
        <fullName evidence="4">Uncharacterized protein LOC116301912</fullName>
    </submittedName>
</protein>
<dbReference type="InterPro" id="IPR011993">
    <property type="entry name" value="PH-like_dom_sf"/>
</dbReference>
<evidence type="ECO:0000259" key="2">
    <source>
        <dbReference type="PROSITE" id="PS50003"/>
    </source>
</evidence>